<dbReference type="Proteomes" id="UP000315689">
    <property type="component" value="Unassembled WGS sequence"/>
</dbReference>
<sequence length="1231" mass="139222">MVQKDFGLEFDSLRIKVASANDIESWSHGEVLKPETINYRTQKPEREGLFDEKIFGPIKDYECYCGKYRKIRYKGVICDKCGVEVTRSSVRRERMGHINFCVPIAHIWYVRAVPSILGTVLNLSINDLEKVIYFASFIITKVNDDVVKQILEQLEEEYNQAKKKKHIERAILDRQYKETKTQLTNLAEKQLVSEEKYHELSLKYGNVIQVGIGSEAIYRILQEFDMEIEIKNLKENVSKVPASSQKKMLRRIKVLSDMQKAEIKPESLMLIKIPVIPPDLRPMVQLDGGRFAASDLNDLYRRVINRNNRLKKLIEQGAPEVITRNEKRMLQEAVDALIDNNSRRGKAPQTAGAGQRKLRSLSDMLKGKQGRFRQNLLGKRVDYSGRSVIVVGPELKLNQCGLPKKIALELYKPFVMSKLIKEGYVHNIKNAARLVDKGTPEVYEILERISAKSWVLLNRAPTLHRLGIQAFQPILVEGKAIQIHPLVCYAYNADFDGDQMAVHLPLSTPAKAEAEQIMASVKNLLKPASGEPVVQARYDIVYGIYYLTKIDEQKKDKIKIFSNKNEAILAYQLDRVEVRERIKVRLSNGKIIETSVGRILFNNIIPKAMRFINKTMDNKKLKKLLSDGYENCDEKTVVKMVDEIKSLGFHWAGKSGLTISIDDLQIPREKDGLVKKGDVQVALAESQFEQGLITEEERDFKIIDTWSQVKSRIEKAMIKQYDKTSPVYEMVASGSRGSFAQIIQMSGIKGLVVSPTGEIIKLPIKTNFKEGLSVYEYFISTHGARKGKSDTSLRTSDAGYLTRRLVDVSQDVVINGEDCGSDKYILVYRDDSENTTANFEERIYGRVAAAQISDPKTNKVIVRKNTVVSQTQAKQINESEISEIPVRTPIFCQQDWGICQKCYGLNMAFKKLAQPGDAVGIIAAQAIGEPGTQLTMKTFHLGGVQGEDITTGLPRVEEIFEARKPKRPALISPIDGTIKITEKEEEYDIFVIADNPLIQEIDTQGYDVLIKTGQKVTPRQNLAITDNKSPLRAKFSGQAKVMKGKIIVEAEEKETIQFYAPLNAKLLVNDKQRVEKGDLITDDHLNFEFAVKYQGLPKVIRYILNEIQKVYAAQGQAISDKHIEIIIRQMVGRRRVVESESYEYIEDQIINKKDLENIENKKLKVKTEPVIMGITRCAMKTESFLSSASFQETTNALITAAIKGATDNLKGLKENVIIGRLIPAGTGYRKP</sequence>
<dbReference type="GO" id="GO:0000428">
    <property type="term" value="C:DNA-directed RNA polymerase complex"/>
    <property type="evidence" value="ECO:0007669"/>
    <property type="project" value="UniProtKB-KW"/>
</dbReference>
<comment type="caution">
    <text evidence="12">The sequence shown here is derived from an EMBL/GenBank/DDBJ whole genome shotgun (WGS) entry which is preliminary data.</text>
</comment>
<dbReference type="InterPro" id="IPR007081">
    <property type="entry name" value="RNA_pol_Rpb1_5"/>
</dbReference>
<dbReference type="Gene3D" id="1.10.40.90">
    <property type="match status" value="1"/>
</dbReference>
<dbReference type="Gene3D" id="2.40.40.20">
    <property type="match status" value="1"/>
</dbReference>
<dbReference type="Pfam" id="PF05000">
    <property type="entry name" value="RNA_pol_Rpb1_4"/>
    <property type="match status" value="1"/>
</dbReference>
<dbReference type="InterPro" id="IPR007066">
    <property type="entry name" value="RNA_pol_Rpb1_3"/>
</dbReference>
<dbReference type="InterPro" id="IPR000722">
    <property type="entry name" value="RNA_pol_asu"/>
</dbReference>
<feature type="binding site" evidence="7">
    <location>
        <position position="496"/>
    </location>
    <ligand>
        <name>Mg(2+)</name>
        <dbReference type="ChEBI" id="CHEBI:18420"/>
    </ligand>
</feature>
<dbReference type="Gene3D" id="1.10.1790.20">
    <property type="match status" value="2"/>
</dbReference>
<dbReference type="InterPro" id="IPR007083">
    <property type="entry name" value="RNA_pol_Rpb1_4"/>
</dbReference>
<comment type="catalytic activity">
    <reaction evidence="6 7 8">
        <text>RNA(n) + a ribonucleoside 5'-triphosphate = RNA(n+1) + diphosphate</text>
        <dbReference type="Rhea" id="RHEA:21248"/>
        <dbReference type="Rhea" id="RHEA-COMP:14527"/>
        <dbReference type="Rhea" id="RHEA-COMP:17342"/>
        <dbReference type="ChEBI" id="CHEBI:33019"/>
        <dbReference type="ChEBI" id="CHEBI:61557"/>
        <dbReference type="ChEBI" id="CHEBI:140395"/>
        <dbReference type="EC" id="2.7.7.6"/>
    </reaction>
</comment>
<dbReference type="Gene3D" id="1.10.132.30">
    <property type="match status" value="1"/>
</dbReference>
<dbReference type="Gene3D" id="2.40.50.100">
    <property type="match status" value="2"/>
</dbReference>
<dbReference type="CDD" id="cd02655">
    <property type="entry name" value="RNAP_beta'_C"/>
    <property type="match status" value="1"/>
</dbReference>
<feature type="binding site" evidence="7">
    <location>
        <position position="494"/>
    </location>
    <ligand>
        <name>Mg(2+)</name>
        <dbReference type="ChEBI" id="CHEBI:18420"/>
    </ligand>
</feature>
<dbReference type="EC" id="2.7.7.6" evidence="7"/>
<evidence type="ECO:0000313" key="12">
    <source>
        <dbReference type="EMBL" id="TSC93405.1"/>
    </source>
</evidence>
<keyword evidence="9" id="KW-0175">Coiled coil</keyword>
<dbReference type="InterPro" id="IPR006592">
    <property type="entry name" value="RNA_pol_N"/>
</dbReference>
<dbReference type="InterPro" id="IPR045867">
    <property type="entry name" value="DNA-dir_RpoC_beta_prime"/>
</dbReference>
<comment type="function">
    <text evidence="7 8">DNA-dependent RNA polymerase catalyzes the transcription of DNA into RNA using the four ribonucleoside triphosphates as substrates.</text>
</comment>
<dbReference type="Gene3D" id="1.10.150.390">
    <property type="match status" value="1"/>
</dbReference>
<feature type="binding site" evidence="7">
    <location>
        <position position="63"/>
    </location>
    <ligand>
        <name>Zn(2+)</name>
        <dbReference type="ChEBI" id="CHEBI:29105"/>
        <label>1</label>
    </ligand>
</feature>
<dbReference type="InterPro" id="IPR044893">
    <property type="entry name" value="RNA_pol_Rpb1_clamp_domain"/>
</dbReference>
<organism evidence="12 13">
    <name type="scientific">Candidatus Berkelbacteria bacterium Licking1014_7</name>
    <dbReference type="NCBI Taxonomy" id="2017147"/>
    <lineage>
        <taxon>Bacteria</taxon>
        <taxon>Candidatus Berkelbacteria</taxon>
    </lineage>
</organism>
<keyword evidence="7" id="KW-0862">Zinc</keyword>
<feature type="binding site" evidence="7">
    <location>
        <position position="498"/>
    </location>
    <ligand>
        <name>Mg(2+)</name>
        <dbReference type="ChEBI" id="CHEBI:18420"/>
    </ligand>
</feature>
<dbReference type="InterPro" id="IPR038120">
    <property type="entry name" value="Rpb1_funnel_sf"/>
</dbReference>
<keyword evidence="5 7" id="KW-0804">Transcription</keyword>
<gene>
    <name evidence="7" type="primary">rpoC</name>
    <name evidence="12" type="ORF">CEN89_80</name>
</gene>
<comment type="subunit">
    <text evidence="7">The RNAP catalytic core consists of 2 alpha, 1 beta, 1 beta' and 1 omega subunit. When a sigma factor is associated with the core the holoenzyme is formed, which can initiate transcription.</text>
</comment>
<evidence type="ECO:0000256" key="9">
    <source>
        <dbReference type="SAM" id="Coils"/>
    </source>
</evidence>
<feature type="binding site" evidence="7">
    <location>
        <position position="892"/>
    </location>
    <ligand>
        <name>Zn(2+)</name>
        <dbReference type="ChEBI" id="CHEBI:29105"/>
        <label>2</label>
    </ligand>
</feature>
<dbReference type="Pfam" id="PF04997">
    <property type="entry name" value="RNA_pol_Rpb1_1"/>
    <property type="match status" value="1"/>
</dbReference>
<evidence type="ECO:0000256" key="3">
    <source>
        <dbReference type="ARBA" id="ARBA00022695"/>
    </source>
</evidence>
<dbReference type="Gene3D" id="4.10.860.120">
    <property type="entry name" value="RNA polymerase II, clamp domain"/>
    <property type="match status" value="1"/>
</dbReference>
<dbReference type="SUPFAM" id="SSF64484">
    <property type="entry name" value="beta and beta-prime subunits of DNA dependent RNA-polymerase"/>
    <property type="match status" value="1"/>
</dbReference>
<feature type="binding site" evidence="7">
    <location>
        <position position="819"/>
    </location>
    <ligand>
        <name>Zn(2+)</name>
        <dbReference type="ChEBI" id="CHEBI:29105"/>
        <label>2</label>
    </ligand>
</feature>
<keyword evidence="2 7" id="KW-0808">Transferase</keyword>
<feature type="binding site" evidence="7">
    <location>
        <position position="902"/>
    </location>
    <ligand>
        <name>Zn(2+)</name>
        <dbReference type="ChEBI" id="CHEBI:29105"/>
        <label>2</label>
    </ligand>
</feature>
<feature type="binding site" evidence="7">
    <location>
        <position position="65"/>
    </location>
    <ligand>
        <name>Zn(2+)</name>
        <dbReference type="ChEBI" id="CHEBI:29105"/>
        <label>1</label>
    </ligand>
</feature>
<evidence type="ECO:0000259" key="11">
    <source>
        <dbReference type="SMART" id="SM00663"/>
    </source>
</evidence>
<evidence type="ECO:0000256" key="1">
    <source>
        <dbReference type="ARBA" id="ARBA00022478"/>
    </source>
</evidence>
<feature type="region of interest" description="Disordered" evidence="10">
    <location>
        <begin position="341"/>
        <end position="360"/>
    </location>
</feature>
<comment type="cofactor">
    <cofactor evidence="7">
        <name>Mg(2+)</name>
        <dbReference type="ChEBI" id="CHEBI:18420"/>
    </cofactor>
    <text evidence="7">Binds 1 Mg(2+) ion per subunit.</text>
</comment>
<dbReference type="AlphaFoldDB" id="A0A554LKJ6"/>
<dbReference type="GO" id="GO:0006351">
    <property type="term" value="P:DNA-templated transcription"/>
    <property type="evidence" value="ECO:0007669"/>
    <property type="project" value="UniProtKB-UniRule"/>
</dbReference>
<name>A0A554LKJ6_9BACT</name>
<dbReference type="Pfam" id="PF04998">
    <property type="entry name" value="RNA_pol_Rpb1_5"/>
    <property type="match status" value="1"/>
</dbReference>
<dbReference type="InterPro" id="IPR012754">
    <property type="entry name" value="DNA-dir_RpoC_beta_prime_bact"/>
</dbReference>
<evidence type="ECO:0000256" key="10">
    <source>
        <dbReference type="SAM" id="MobiDB-lite"/>
    </source>
</evidence>
<dbReference type="CDD" id="cd01609">
    <property type="entry name" value="RNAP_beta'_N"/>
    <property type="match status" value="1"/>
</dbReference>
<dbReference type="GO" id="GO:0003677">
    <property type="term" value="F:DNA binding"/>
    <property type="evidence" value="ECO:0007669"/>
    <property type="project" value="UniProtKB-UniRule"/>
</dbReference>
<dbReference type="PANTHER" id="PTHR19376">
    <property type="entry name" value="DNA-DIRECTED RNA POLYMERASE"/>
    <property type="match status" value="1"/>
</dbReference>
<feature type="binding site" evidence="7">
    <location>
        <position position="899"/>
    </location>
    <ligand>
        <name>Zn(2+)</name>
        <dbReference type="ChEBI" id="CHEBI:29105"/>
        <label>2</label>
    </ligand>
</feature>
<evidence type="ECO:0000313" key="13">
    <source>
        <dbReference type="Proteomes" id="UP000315689"/>
    </source>
</evidence>
<evidence type="ECO:0000256" key="8">
    <source>
        <dbReference type="RuleBase" id="RU004279"/>
    </source>
</evidence>
<evidence type="ECO:0000256" key="6">
    <source>
        <dbReference type="ARBA" id="ARBA00048552"/>
    </source>
</evidence>
<dbReference type="GO" id="GO:0008270">
    <property type="term" value="F:zinc ion binding"/>
    <property type="evidence" value="ECO:0007669"/>
    <property type="project" value="UniProtKB-UniRule"/>
</dbReference>
<evidence type="ECO:0000256" key="7">
    <source>
        <dbReference type="HAMAP-Rule" id="MF_01322"/>
    </source>
</evidence>
<keyword evidence="1 7" id="KW-0240">DNA-directed RNA polymerase</keyword>
<keyword evidence="3 7" id="KW-0548">Nucleotidyltransferase</keyword>
<dbReference type="Pfam" id="PF00623">
    <property type="entry name" value="RNA_pol_Rpb1_2"/>
    <property type="match status" value="1"/>
</dbReference>
<keyword evidence="4 7" id="KW-0479">Metal-binding</keyword>
<dbReference type="Pfam" id="PF04983">
    <property type="entry name" value="RNA_pol_Rpb1_3"/>
    <property type="match status" value="1"/>
</dbReference>
<dbReference type="NCBIfam" id="TIGR02386">
    <property type="entry name" value="rpoC_TIGR"/>
    <property type="match status" value="1"/>
</dbReference>
<dbReference type="InterPro" id="IPR007080">
    <property type="entry name" value="RNA_pol_Rpb1_1"/>
</dbReference>
<reference evidence="12 13" key="1">
    <citation type="submission" date="2017-07" db="EMBL/GenBank/DDBJ databases">
        <title>Mechanisms for carbon and nitrogen cycling indicate functional differentiation within the Candidate Phyla Radiation.</title>
        <authorList>
            <person name="Danczak R.E."/>
            <person name="Johnston M.D."/>
            <person name="Kenah C."/>
            <person name="Slattery M."/>
            <person name="Wrighton K.C."/>
            <person name="Wilkins M.J."/>
        </authorList>
    </citation>
    <scope>NUCLEOTIDE SEQUENCE [LARGE SCALE GENOMIC DNA]</scope>
    <source>
        <strain evidence="12">Licking1014_7</strain>
    </source>
</reference>
<keyword evidence="7" id="KW-0460">Magnesium</keyword>
<dbReference type="GO" id="GO:0000287">
    <property type="term" value="F:magnesium ion binding"/>
    <property type="evidence" value="ECO:0007669"/>
    <property type="project" value="UniProtKB-UniRule"/>
</dbReference>
<dbReference type="EMBL" id="VMGK01000002">
    <property type="protein sequence ID" value="TSC93405.1"/>
    <property type="molecule type" value="Genomic_DNA"/>
</dbReference>
<feature type="binding site" evidence="7">
    <location>
        <position position="81"/>
    </location>
    <ligand>
        <name>Zn(2+)</name>
        <dbReference type="ChEBI" id="CHEBI:29105"/>
        <label>1</label>
    </ligand>
</feature>
<dbReference type="HAMAP" id="MF_01322">
    <property type="entry name" value="RNApol_bact_RpoC"/>
    <property type="match status" value="1"/>
</dbReference>
<comment type="similarity">
    <text evidence="7 8">Belongs to the RNA polymerase beta' chain family.</text>
</comment>
<dbReference type="PANTHER" id="PTHR19376:SF54">
    <property type="entry name" value="DNA-DIRECTED RNA POLYMERASE SUBUNIT BETA"/>
    <property type="match status" value="1"/>
</dbReference>
<feature type="binding site" evidence="7">
    <location>
        <position position="78"/>
    </location>
    <ligand>
        <name>Zn(2+)</name>
        <dbReference type="ChEBI" id="CHEBI:29105"/>
        <label>1</label>
    </ligand>
</feature>
<feature type="domain" description="RNA polymerase N-terminal" evidence="11">
    <location>
        <begin position="266"/>
        <end position="548"/>
    </location>
</feature>
<comment type="cofactor">
    <cofactor evidence="7">
        <name>Zn(2+)</name>
        <dbReference type="ChEBI" id="CHEBI:29105"/>
    </cofactor>
    <text evidence="7">Binds 2 Zn(2+) ions per subunit.</text>
</comment>
<feature type="coiled-coil region" evidence="9">
    <location>
        <begin position="144"/>
        <end position="189"/>
    </location>
</feature>
<proteinExistence type="inferred from homology"/>
<dbReference type="InterPro" id="IPR042102">
    <property type="entry name" value="RNA_pol_Rpb1_3_sf"/>
</dbReference>
<protein>
    <recommendedName>
        <fullName evidence="7">DNA-directed RNA polymerase subunit beta'</fullName>
        <shortName evidence="7">RNAP subunit beta'</shortName>
        <ecNumber evidence="7">2.7.7.6</ecNumber>
    </recommendedName>
    <alternativeName>
        <fullName evidence="7">RNA polymerase subunit beta'</fullName>
    </alternativeName>
    <alternativeName>
        <fullName evidence="7">Transcriptase subunit beta'</fullName>
    </alternativeName>
</protein>
<dbReference type="GO" id="GO:0003899">
    <property type="term" value="F:DNA-directed RNA polymerase activity"/>
    <property type="evidence" value="ECO:0007669"/>
    <property type="project" value="UniProtKB-UniRule"/>
</dbReference>
<evidence type="ECO:0000256" key="2">
    <source>
        <dbReference type="ARBA" id="ARBA00022679"/>
    </source>
</evidence>
<accession>A0A554LKJ6</accession>
<dbReference type="SMART" id="SM00663">
    <property type="entry name" value="RPOLA_N"/>
    <property type="match status" value="1"/>
</dbReference>
<dbReference type="Gene3D" id="1.10.274.100">
    <property type="entry name" value="RNA polymerase Rpb1, domain 3"/>
    <property type="match status" value="2"/>
</dbReference>
<evidence type="ECO:0000256" key="5">
    <source>
        <dbReference type="ARBA" id="ARBA00023163"/>
    </source>
</evidence>
<evidence type="ECO:0000256" key="4">
    <source>
        <dbReference type="ARBA" id="ARBA00022723"/>
    </source>
</evidence>